<protein>
    <recommendedName>
        <fullName evidence="10">Type II toxin-antitoxin system HicA family toxin</fullName>
    </recommendedName>
</protein>
<evidence type="ECO:0000256" key="3">
    <source>
        <dbReference type="ARBA" id="ARBA00022722"/>
    </source>
</evidence>
<keyword evidence="3" id="KW-0540">Nuclease</keyword>
<keyword evidence="7" id="KW-0346">Stress response</keyword>
<comment type="caution">
    <text evidence="8">The sequence shown here is derived from an EMBL/GenBank/DDBJ whole genome shotgun (WGS) entry which is preliminary data.</text>
</comment>
<feature type="non-terminal residue" evidence="8">
    <location>
        <position position="1"/>
    </location>
</feature>
<keyword evidence="4" id="KW-0255">Endonuclease</keyword>
<dbReference type="AlphaFoldDB" id="A0A6V8PMK8"/>
<dbReference type="EMBL" id="BLSA01000768">
    <property type="protein sequence ID" value="GFP33855.1"/>
    <property type="molecule type" value="Genomic_DNA"/>
</dbReference>
<dbReference type="InterPro" id="IPR038570">
    <property type="entry name" value="HicA_sf"/>
</dbReference>
<accession>A0A6V8PMK8</accession>
<evidence type="ECO:0000256" key="4">
    <source>
        <dbReference type="ARBA" id="ARBA00022759"/>
    </source>
</evidence>
<dbReference type="SUPFAM" id="SSF54786">
    <property type="entry name" value="YcfA/nrd intein domain"/>
    <property type="match status" value="1"/>
</dbReference>
<sequence length="80" mass="9118">GSILSKAEKLTEKIKENPKHVHFEDLIKALKTKGYDIINIKGNHYSFSNGETTMTIVRPHGGRKFCHVLDVKEVIRQCLL</sequence>
<evidence type="ECO:0000256" key="6">
    <source>
        <dbReference type="ARBA" id="ARBA00022884"/>
    </source>
</evidence>
<gene>
    <name evidence="8" type="ORF">HKBW3S42_02194</name>
</gene>
<evidence type="ECO:0000313" key="8">
    <source>
        <dbReference type="EMBL" id="GFP33855.1"/>
    </source>
</evidence>
<dbReference type="GO" id="GO:0016787">
    <property type="term" value="F:hydrolase activity"/>
    <property type="evidence" value="ECO:0007669"/>
    <property type="project" value="UniProtKB-KW"/>
</dbReference>
<evidence type="ECO:0000313" key="9">
    <source>
        <dbReference type="Proteomes" id="UP000568877"/>
    </source>
</evidence>
<proteinExistence type="inferred from homology"/>
<evidence type="ECO:0000256" key="7">
    <source>
        <dbReference type="ARBA" id="ARBA00023016"/>
    </source>
</evidence>
<name>A0A6V8PMK8_9ACTN</name>
<keyword evidence="2" id="KW-1277">Toxin-antitoxin system</keyword>
<organism evidence="8 9">
    <name type="scientific">Candidatus Hakubella thermalkaliphila</name>
    <dbReference type="NCBI Taxonomy" id="2754717"/>
    <lineage>
        <taxon>Bacteria</taxon>
        <taxon>Bacillati</taxon>
        <taxon>Actinomycetota</taxon>
        <taxon>Actinomycetota incertae sedis</taxon>
        <taxon>Candidatus Hakubellales</taxon>
        <taxon>Candidatus Hakubellaceae</taxon>
        <taxon>Candidatus Hakubella</taxon>
    </lineage>
</organism>
<evidence type="ECO:0000256" key="5">
    <source>
        <dbReference type="ARBA" id="ARBA00022801"/>
    </source>
</evidence>
<dbReference type="Proteomes" id="UP000568877">
    <property type="component" value="Unassembled WGS sequence"/>
</dbReference>
<dbReference type="InterPro" id="IPR012933">
    <property type="entry name" value="HicA_mRNA_interferase"/>
</dbReference>
<dbReference type="GO" id="GO:0003729">
    <property type="term" value="F:mRNA binding"/>
    <property type="evidence" value="ECO:0007669"/>
    <property type="project" value="InterPro"/>
</dbReference>
<comment type="similarity">
    <text evidence="1">Belongs to the HicA mRNA interferase family.</text>
</comment>
<keyword evidence="6" id="KW-0694">RNA-binding</keyword>
<keyword evidence="5" id="KW-0378">Hydrolase</keyword>
<dbReference type="GO" id="GO:0004519">
    <property type="term" value="F:endonuclease activity"/>
    <property type="evidence" value="ECO:0007669"/>
    <property type="project" value="UniProtKB-KW"/>
</dbReference>
<evidence type="ECO:0000256" key="2">
    <source>
        <dbReference type="ARBA" id="ARBA00022649"/>
    </source>
</evidence>
<reference evidence="8 9" key="1">
    <citation type="journal article" date="2020" name="Front. Microbiol.">
        <title>Single-cell genomics of novel Actinobacteria with the Wood-Ljungdahl pathway discovered in a serpentinizing system.</title>
        <authorList>
            <person name="Merino N."/>
            <person name="Kawai M."/>
            <person name="Boyd E.S."/>
            <person name="Colman D.R."/>
            <person name="McGlynn S.E."/>
            <person name="Nealson K.H."/>
            <person name="Kurokawa K."/>
            <person name="Hongoh Y."/>
        </authorList>
    </citation>
    <scope>NUCLEOTIDE SEQUENCE [LARGE SCALE GENOMIC DNA]</scope>
    <source>
        <strain evidence="8 9">S42</strain>
    </source>
</reference>
<evidence type="ECO:0000256" key="1">
    <source>
        <dbReference type="ARBA" id="ARBA00006620"/>
    </source>
</evidence>
<dbReference type="Gene3D" id="3.30.920.30">
    <property type="entry name" value="Hypothetical protein"/>
    <property type="match status" value="1"/>
</dbReference>
<dbReference type="Pfam" id="PF07927">
    <property type="entry name" value="HicA_toxin"/>
    <property type="match status" value="1"/>
</dbReference>
<evidence type="ECO:0008006" key="10">
    <source>
        <dbReference type="Google" id="ProtNLM"/>
    </source>
</evidence>